<name>D2V9T0_NAEGR</name>
<dbReference type="RefSeq" id="XP_002678935.1">
    <property type="nucleotide sequence ID" value="XM_002678889.1"/>
</dbReference>
<dbReference type="PROSITE" id="PS50082">
    <property type="entry name" value="WD_REPEATS_2"/>
    <property type="match status" value="1"/>
</dbReference>
<keyword evidence="4 8" id="KW-0853">WD repeat</keyword>
<dbReference type="PANTHER" id="PTHR44215:SF1">
    <property type="entry name" value="WD REPEAT-CONTAINING PROTEIN 75"/>
    <property type="match status" value="1"/>
</dbReference>
<evidence type="ECO:0000313" key="12">
    <source>
        <dbReference type="Proteomes" id="UP000006671"/>
    </source>
</evidence>
<gene>
    <name evidence="11" type="ORF">NAEGRDRAFT_79137</name>
</gene>
<dbReference type="SMART" id="SM00320">
    <property type="entry name" value="WD40"/>
    <property type="match status" value="5"/>
</dbReference>
<dbReference type="Gene3D" id="2.130.10.10">
    <property type="entry name" value="YVTN repeat-like/Quinoprotein amine dehydrogenase"/>
    <property type="match status" value="2"/>
</dbReference>
<dbReference type="InterPro" id="IPR053826">
    <property type="entry name" value="WDR75"/>
</dbReference>
<keyword evidence="12" id="KW-1185">Reference proteome</keyword>
<dbReference type="OrthoDB" id="4096at2759"/>
<evidence type="ECO:0000256" key="6">
    <source>
        <dbReference type="ARBA" id="ARBA00023163"/>
    </source>
</evidence>
<organism evidence="12">
    <name type="scientific">Naegleria gruberi</name>
    <name type="common">Amoeba</name>
    <dbReference type="NCBI Taxonomy" id="5762"/>
    <lineage>
        <taxon>Eukaryota</taxon>
        <taxon>Discoba</taxon>
        <taxon>Heterolobosea</taxon>
        <taxon>Tetramitia</taxon>
        <taxon>Eutetramitia</taxon>
        <taxon>Vahlkampfiidae</taxon>
        <taxon>Naegleria</taxon>
    </lineage>
</organism>
<keyword evidence="7" id="KW-0539">Nucleus</keyword>
<dbReference type="InParanoid" id="D2V9T0"/>
<dbReference type="InterPro" id="IPR057644">
    <property type="entry name" value="Beta-prop_WDR75_2nd"/>
</dbReference>
<dbReference type="KEGG" id="ngr:NAEGRDRAFT_79137"/>
<evidence type="ECO:0000256" key="1">
    <source>
        <dbReference type="ARBA" id="ARBA00004604"/>
    </source>
</evidence>
<feature type="region of interest" description="Disordered" evidence="9">
    <location>
        <begin position="327"/>
        <end position="352"/>
    </location>
</feature>
<feature type="compositionally biased region" description="Low complexity" evidence="9">
    <location>
        <begin position="327"/>
        <end position="350"/>
    </location>
</feature>
<dbReference type="PROSITE" id="PS00678">
    <property type="entry name" value="WD_REPEATS_1"/>
    <property type="match status" value="1"/>
</dbReference>
<keyword evidence="6" id="KW-0804">Transcription</keyword>
<dbReference type="Pfam" id="PF23769">
    <property type="entry name" value="Beta-prop_WDR75_2nd"/>
    <property type="match status" value="1"/>
</dbReference>
<dbReference type="Proteomes" id="UP000006671">
    <property type="component" value="Unassembled WGS sequence"/>
</dbReference>
<keyword evidence="2" id="KW-0690">Ribosome biogenesis</keyword>
<dbReference type="FunCoup" id="D2V9T0">
    <property type="interactions" value="463"/>
</dbReference>
<dbReference type="VEuPathDB" id="AmoebaDB:NAEGRDRAFT_79137"/>
<feature type="compositionally biased region" description="Polar residues" evidence="9">
    <location>
        <begin position="1"/>
        <end position="13"/>
    </location>
</feature>
<evidence type="ECO:0000256" key="8">
    <source>
        <dbReference type="PROSITE-ProRule" id="PRU00221"/>
    </source>
</evidence>
<keyword evidence="3" id="KW-0698">rRNA processing</keyword>
<dbReference type="InterPro" id="IPR015943">
    <property type="entry name" value="WD40/YVTN_repeat-like_dom_sf"/>
</dbReference>
<dbReference type="PANTHER" id="PTHR44215">
    <property type="entry name" value="WD REPEAT-CONTAINING PROTEIN 75"/>
    <property type="match status" value="1"/>
</dbReference>
<dbReference type="GO" id="GO:2000234">
    <property type="term" value="P:positive regulation of rRNA processing"/>
    <property type="evidence" value="ECO:0007669"/>
    <property type="project" value="TreeGrafter"/>
</dbReference>
<dbReference type="GO" id="GO:0045943">
    <property type="term" value="P:positive regulation of transcription by RNA polymerase I"/>
    <property type="evidence" value="ECO:0007669"/>
    <property type="project" value="InterPro"/>
</dbReference>
<dbReference type="GO" id="GO:0032040">
    <property type="term" value="C:small-subunit processome"/>
    <property type="evidence" value="ECO:0007669"/>
    <property type="project" value="InterPro"/>
</dbReference>
<dbReference type="eggNOG" id="KOG1963">
    <property type="taxonomic scope" value="Eukaryota"/>
</dbReference>
<keyword evidence="5" id="KW-0677">Repeat</keyword>
<dbReference type="GeneID" id="8850563"/>
<evidence type="ECO:0000256" key="7">
    <source>
        <dbReference type="ARBA" id="ARBA00023242"/>
    </source>
</evidence>
<dbReference type="InterPro" id="IPR001680">
    <property type="entry name" value="WD40_rpt"/>
</dbReference>
<dbReference type="OMA" id="SSHHWHP"/>
<dbReference type="InterPro" id="IPR019775">
    <property type="entry name" value="WD40_repeat_CS"/>
</dbReference>
<dbReference type="STRING" id="5762.D2V9T0"/>
<dbReference type="GO" id="GO:0006364">
    <property type="term" value="P:rRNA processing"/>
    <property type="evidence" value="ECO:0007669"/>
    <property type="project" value="UniProtKB-KW"/>
</dbReference>
<proteinExistence type="predicted"/>
<evidence type="ECO:0000256" key="3">
    <source>
        <dbReference type="ARBA" id="ARBA00022552"/>
    </source>
</evidence>
<accession>D2V9T0</accession>
<evidence type="ECO:0000256" key="9">
    <source>
        <dbReference type="SAM" id="MobiDB-lite"/>
    </source>
</evidence>
<sequence length="744" mass="84590">MTTAIVSTPTPHRTSLGGGGSGIVTNKHISNSTTNNNNNTLIIPTSSNNNLKDIKYTCGGIFNSKPILIDNENIIVIAVSQTIKIYSSNTGKQLNEIIHHTKKITQIIKDDCNENQIYSVSEDGLLSTGDGHGVISLYFSDGTKSSHHWHPSMVTNLQFSEEGDYLYSSGIEGVVVCWRLPSLKKDKFLVTDCSISNFMLSSNQDDIFILGKDNIIRKYEFARFNLIYRIYVINEPNSNYILMNGTNSLQWFNINDSTIKHYESIQFRDVKYDPSRFINSESKPIKNIIEHLAFNQNANYLAHVESFNQFKQNLKFWKLDNNNMNMNNMNNSVNGSSDNNDSTNNTNNSGISKKMKPKLITVIDNPHSDKITQLLFNNGNNNQCLTSSIDGKIRIWNLTSELFTCQAILEYKNLPCYSFDISKDGTLLCAVFGNEITLWDLERFELIESYNYPYQLLDCKFINDDYIAIISDRYISLFSLLFDNKNLWTIDAGHVQSLITNQNEQFACIVNGSEIIQFSLNNNTINNTNISSYPMVNYHLDTDHFLQSLFYKNNQLYFLNKQFEIYNIINSNNNTTTNNTSTTTSNVNGSTATATTTTINNNKNEKNEEQSIEENGTIKSIYDKKWKSSDRISLMELQRVNTVPFATDIGNRAWKEIFNAPSHSLISMSSCYSTFMNTFILKSINKNNTFNNSNDNNTTTTTMNHQYATLVPNTQSSSQQQQHVEESCVPSADLIRFINNYSKQ</sequence>
<protein>
    <submittedName>
        <fullName evidence="11">WD40 repeat domain-containing protein</fullName>
    </submittedName>
</protein>
<feature type="repeat" description="WD" evidence="8">
    <location>
        <begin position="364"/>
        <end position="400"/>
    </location>
</feature>
<dbReference type="SUPFAM" id="SSF50998">
    <property type="entry name" value="Quinoprotein alcohol dehydrogenase-like"/>
    <property type="match status" value="1"/>
</dbReference>
<dbReference type="EMBL" id="GG738859">
    <property type="protein sequence ID" value="EFC46191.1"/>
    <property type="molecule type" value="Genomic_DNA"/>
</dbReference>
<reference evidence="11 12" key="1">
    <citation type="journal article" date="2010" name="Cell">
        <title>The genome of Naegleria gruberi illuminates early eukaryotic versatility.</title>
        <authorList>
            <person name="Fritz-Laylin L.K."/>
            <person name="Prochnik S.E."/>
            <person name="Ginger M.L."/>
            <person name="Dacks J.B."/>
            <person name="Carpenter M.L."/>
            <person name="Field M.C."/>
            <person name="Kuo A."/>
            <person name="Paredez A."/>
            <person name="Chapman J."/>
            <person name="Pham J."/>
            <person name="Shu S."/>
            <person name="Neupane R."/>
            <person name="Cipriano M."/>
            <person name="Mancuso J."/>
            <person name="Tu H."/>
            <person name="Salamov A."/>
            <person name="Lindquist E."/>
            <person name="Shapiro H."/>
            <person name="Lucas S."/>
            <person name="Grigoriev I.V."/>
            <person name="Cande W.Z."/>
            <person name="Fulton C."/>
            <person name="Rokhsar D.S."/>
            <person name="Dawson S.C."/>
        </authorList>
    </citation>
    <scope>NUCLEOTIDE SEQUENCE [LARGE SCALE GENOMIC DNA]</scope>
    <source>
        <strain evidence="11 12">NEG-M</strain>
    </source>
</reference>
<feature type="domain" description="WD repeat-containing protein 75 second beta-propeller" evidence="10">
    <location>
        <begin position="358"/>
        <end position="453"/>
    </location>
</feature>
<dbReference type="GO" id="GO:0003723">
    <property type="term" value="F:RNA binding"/>
    <property type="evidence" value="ECO:0007669"/>
    <property type="project" value="InterPro"/>
</dbReference>
<evidence type="ECO:0000256" key="5">
    <source>
        <dbReference type="ARBA" id="ARBA00022737"/>
    </source>
</evidence>
<comment type="subcellular location">
    <subcellularLocation>
        <location evidence="1">Nucleus</location>
        <location evidence="1">Nucleolus</location>
    </subcellularLocation>
</comment>
<evidence type="ECO:0000256" key="4">
    <source>
        <dbReference type="ARBA" id="ARBA00022574"/>
    </source>
</evidence>
<evidence type="ECO:0000259" key="10">
    <source>
        <dbReference type="Pfam" id="PF23769"/>
    </source>
</evidence>
<dbReference type="InterPro" id="IPR011047">
    <property type="entry name" value="Quinoprotein_ADH-like_sf"/>
</dbReference>
<evidence type="ECO:0000256" key="2">
    <source>
        <dbReference type="ARBA" id="ARBA00022517"/>
    </source>
</evidence>
<evidence type="ECO:0000313" key="11">
    <source>
        <dbReference type="EMBL" id="EFC46191.1"/>
    </source>
</evidence>
<dbReference type="AlphaFoldDB" id="D2V9T0"/>
<feature type="region of interest" description="Disordered" evidence="9">
    <location>
        <begin position="1"/>
        <end position="23"/>
    </location>
</feature>